<organism evidence="2 3">
    <name type="scientific">Miscanthus lutarioriparius</name>
    <dbReference type="NCBI Taxonomy" id="422564"/>
    <lineage>
        <taxon>Eukaryota</taxon>
        <taxon>Viridiplantae</taxon>
        <taxon>Streptophyta</taxon>
        <taxon>Embryophyta</taxon>
        <taxon>Tracheophyta</taxon>
        <taxon>Spermatophyta</taxon>
        <taxon>Magnoliopsida</taxon>
        <taxon>Liliopsida</taxon>
        <taxon>Poales</taxon>
        <taxon>Poaceae</taxon>
        <taxon>PACMAD clade</taxon>
        <taxon>Panicoideae</taxon>
        <taxon>Andropogonodae</taxon>
        <taxon>Andropogoneae</taxon>
        <taxon>Saccharinae</taxon>
        <taxon>Miscanthus</taxon>
    </lineage>
</organism>
<feature type="compositionally biased region" description="Low complexity" evidence="1">
    <location>
        <begin position="41"/>
        <end position="51"/>
    </location>
</feature>
<accession>A0A811MLR3</accession>
<name>A0A811MLR3_9POAL</name>
<evidence type="ECO:0000313" key="2">
    <source>
        <dbReference type="EMBL" id="CAD6206439.1"/>
    </source>
</evidence>
<feature type="region of interest" description="Disordered" evidence="1">
    <location>
        <begin position="1"/>
        <end position="20"/>
    </location>
</feature>
<evidence type="ECO:0000313" key="3">
    <source>
        <dbReference type="Proteomes" id="UP000604825"/>
    </source>
</evidence>
<keyword evidence="3" id="KW-1185">Reference proteome</keyword>
<comment type="caution">
    <text evidence="2">The sequence shown here is derived from an EMBL/GenBank/DDBJ whole genome shotgun (WGS) entry which is preliminary data.</text>
</comment>
<dbReference type="EMBL" id="CAJGYO010000001">
    <property type="protein sequence ID" value="CAD6206439.1"/>
    <property type="molecule type" value="Genomic_DNA"/>
</dbReference>
<protein>
    <submittedName>
        <fullName evidence="2">Uncharacterized protein</fullName>
    </submittedName>
</protein>
<reference evidence="2" key="1">
    <citation type="submission" date="2020-10" db="EMBL/GenBank/DDBJ databases">
        <authorList>
            <person name="Han B."/>
            <person name="Lu T."/>
            <person name="Zhao Q."/>
            <person name="Huang X."/>
            <person name="Zhao Y."/>
        </authorList>
    </citation>
    <scope>NUCLEOTIDE SEQUENCE</scope>
</reference>
<dbReference type="AlphaFoldDB" id="A0A811MLR3"/>
<sequence>MGALVQQQNPSPHKMEAGRGIVNSEASPFCDDLDTCVTNCPEGAPAEAGAGNKPDAAAEGKVEPAGAAKKKKLVKVPVKIQYIRALEARPPIPPRYPRGLPEDLLQLPPESKTKQALWDSLAEIAVDLKLDYDKKMAILHQYYTYGCAYEEIEVGDEDEE</sequence>
<feature type="region of interest" description="Disordered" evidence="1">
    <location>
        <begin position="41"/>
        <end position="64"/>
    </location>
</feature>
<gene>
    <name evidence="2" type="ORF">NCGR_LOCUS4145</name>
</gene>
<feature type="compositionally biased region" description="Polar residues" evidence="1">
    <location>
        <begin position="1"/>
        <end position="11"/>
    </location>
</feature>
<dbReference type="Proteomes" id="UP000604825">
    <property type="component" value="Unassembled WGS sequence"/>
</dbReference>
<proteinExistence type="predicted"/>
<evidence type="ECO:0000256" key="1">
    <source>
        <dbReference type="SAM" id="MobiDB-lite"/>
    </source>
</evidence>